<dbReference type="SUPFAM" id="SSF53681">
    <property type="entry name" value="Aspartate/glutamate racemase"/>
    <property type="match status" value="2"/>
</dbReference>
<sequence length="283" mass="31036">MDTTKTAAEICTAGETRSNDAPLGVFDSGVGGVSVLKWIRQLLPQEDLIYVADKGYAPYGNKSSDYVRDRAAHITRFLLEKRVKAVVVACNTATVTAITTLRSMFKVPFIGIEPGVRPALNATRSGVIGVLATTETLRSTSFNALIQRFCKDIRVEVQECPGLMEQVESMAFTTPETRKLLERYLVPLLEKGADTIVLGCTHYPFLVPLVREMAGQEIRIIETGEAVSRQVMRILTTMDLLTTRTEPGSTSFWTSGDCCIETVISQLWGQAVTVAPLPDRTSV</sequence>
<evidence type="ECO:0000256" key="2">
    <source>
        <dbReference type="ARBA" id="ARBA00013090"/>
    </source>
</evidence>
<comment type="catalytic activity">
    <reaction evidence="1 7">
        <text>L-glutamate = D-glutamate</text>
        <dbReference type="Rhea" id="RHEA:12813"/>
        <dbReference type="ChEBI" id="CHEBI:29985"/>
        <dbReference type="ChEBI" id="CHEBI:29986"/>
        <dbReference type="EC" id="5.1.1.3"/>
    </reaction>
</comment>
<keyword evidence="5 7" id="KW-0413">Isomerase</keyword>
<evidence type="ECO:0000256" key="6">
    <source>
        <dbReference type="ARBA" id="ARBA00023316"/>
    </source>
</evidence>
<comment type="pathway">
    <text evidence="7">Cell wall biogenesis; peptidoglycan biosynthesis.</text>
</comment>
<dbReference type="GO" id="GO:0009252">
    <property type="term" value="P:peptidoglycan biosynthetic process"/>
    <property type="evidence" value="ECO:0007669"/>
    <property type="project" value="UniProtKB-UniRule"/>
</dbReference>
<dbReference type="Proteomes" id="UP000000442">
    <property type="component" value="Chromosome"/>
</dbReference>
<evidence type="ECO:0000313" key="8">
    <source>
        <dbReference type="EMBL" id="ACN13636.1"/>
    </source>
</evidence>
<dbReference type="GO" id="GO:0008360">
    <property type="term" value="P:regulation of cell shape"/>
    <property type="evidence" value="ECO:0007669"/>
    <property type="project" value="UniProtKB-KW"/>
</dbReference>
<dbReference type="GO" id="GO:0008881">
    <property type="term" value="F:glutamate racemase activity"/>
    <property type="evidence" value="ECO:0007669"/>
    <property type="project" value="UniProtKB-UniRule"/>
</dbReference>
<dbReference type="HOGENOM" id="CLU_052344_1_0_7"/>
<comment type="similarity">
    <text evidence="7">Belongs to the aspartate/glutamate racemases family.</text>
</comment>
<dbReference type="eggNOG" id="COG0796">
    <property type="taxonomic scope" value="Bacteria"/>
</dbReference>
<dbReference type="PROSITE" id="PS00924">
    <property type="entry name" value="ASP_GLU_RACEMASE_2"/>
    <property type="match status" value="1"/>
</dbReference>
<evidence type="ECO:0000256" key="1">
    <source>
        <dbReference type="ARBA" id="ARBA00001602"/>
    </source>
</evidence>
<dbReference type="KEGG" id="dat:HRM2_05220"/>
<reference evidence="8 9" key="1">
    <citation type="journal article" date="2009" name="Environ. Microbiol.">
        <title>Genome sequence of Desulfobacterium autotrophicum HRM2, a marine sulfate reducer oxidizing organic carbon completely to carbon dioxide.</title>
        <authorList>
            <person name="Strittmatter A.W."/>
            <person name="Liesegang H."/>
            <person name="Rabus R."/>
            <person name="Decker I."/>
            <person name="Amann J."/>
            <person name="Andres S."/>
            <person name="Henne A."/>
            <person name="Fricke W.F."/>
            <person name="Martinez-Arias R."/>
            <person name="Bartels D."/>
            <person name="Goesmann A."/>
            <person name="Krause L."/>
            <person name="Puehler A."/>
            <person name="Klenk H.P."/>
            <person name="Richter M."/>
            <person name="Schuler M."/>
            <person name="Gloeckner F.O."/>
            <person name="Meyerdierks A."/>
            <person name="Gottschalk G."/>
            <person name="Amann R."/>
        </authorList>
    </citation>
    <scope>NUCLEOTIDE SEQUENCE [LARGE SCALE GENOMIC DNA]</scope>
    <source>
        <strain evidence="9">ATCC 43914 / DSM 3382 / HRM2</strain>
    </source>
</reference>
<dbReference type="UniPathway" id="UPA00219"/>
<dbReference type="STRING" id="177437.HRM2_05220"/>
<dbReference type="EMBL" id="CP001087">
    <property type="protein sequence ID" value="ACN13636.1"/>
    <property type="molecule type" value="Genomic_DNA"/>
</dbReference>
<dbReference type="RefSeq" id="WP_012662885.1">
    <property type="nucleotide sequence ID" value="NC_012108.1"/>
</dbReference>
<evidence type="ECO:0000256" key="3">
    <source>
        <dbReference type="ARBA" id="ARBA00022960"/>
    </source>
</evidence>
<keyword evidence="9" id="KW-1185">Reference proteome</keyword>
<feature type="active site" description="Proton donor/acceptor" evidence="7">
    <location>
        <position position="90"/>
    </location>
</feature>
<comment type="function">
    <text evidence="7">Provides the (R)-glutamate required for cell wall biosynthesis.</text>
</comment>
<dbReference type="AlphaFoldDB" id="C0QHS8"/>
<dbReference type="Pfam" id="PF01177">
    <property type="entry name" value="Asp_Glu_race"/>
    <property type="match status" value="1"/>
</dbReference>
<dbReference type="Gene3D" id="3.40.50.1860">
    <property type="match status" value="2"/>
</dbReference>
<dbReference type="HAMAP" id="MF_00258">
    <property type="entry name" value="Glu_racemase"/>
    <property type="match status" value="1"/>
</dbReference>
<feature type="active site" description="Proton donor/acceptor" evidence="7">
    <location>
        <position position="200"/>
    </location>
</feature>
<keyword evidence="3 7" id="KW-0133">Cell shape</keyword>
<evidence type="ECO:0000256" key="7">
    <source>
        <dbReference type="HAMAP-Rule" id="MF_00258"/>
    </source>
</evidence>
<organism evidence="8 9">
    <name type="scientific">Desulforapulum autotrophicum (strain ATCC 43914 / DSM 3382 / VKM B-1955 / HRM2)</name>
    <name type="common">Desulfobacterium autotrophicum</name>
    <dbReference type="NCBI Taxonomy" id="177437"/>
    <lineage>
        <taxon>Bacteria</taxon>
        <taxon>Pseudomonadati</taxon>
        <taxon>Thermodesulfobacteriota</taxon>
        <taxon>Desulfobacteria</taxon>
        <taxon>Desulfobacterales</taxon>
        <taxon>Desulfobacteraceae</taxon>
        <taxon>Desulforapulum</taxon>
    </lineage>
</organism>
<accession>C0QHS8</accession>
<feature type="binding site" evidence="7">
    <location>
        <begin position="59"/>
        <end position="60"/>
    </location>
    <ligand>
        <name>substrate</name>
    </ligand>
</feature>
<dbReference type="NCBIfam" id="TIGR00067">
    <property type="entry name" value="glut_race"/>
    <property type="match status" value="1"/>
</dbReference>
<dbReference type="GO" id="GO:0071555">
    <property type="term" value="P:cell wall organization"/>
    <property type="evidence" value="ECO:0007669"/>
    <property type="project" value="UniProtKB-KW"/>
</dbReference>
<dbReference type="InterPro" id="IPR004391">
    <property type="entry name" value="Glu_race"/>
</dbReference>
<dbReference type="PANTHER" id="PTHR21198:SF2">
    <property type="entry name" value="GLUTAMATE RACEMASE"/>
    <property type="match status" value="1"/>
</dbReference>
<feature type="binding site" evidence="7">
    <location>
        <begin position="201"/>
        <end position="202"/>
    </location>
    <ligand>
        <name>substrate</name>
    </ligand>
</feature>
<proteinExistence type="inferred from homology"/>
<dbReference type="InterPro" id="IPR033134">
    <property type="entry name" value="Asp/Glu_racemase_AS_2"/>
</dbReference>
<dbReference type="InterPro" id="IPR015942">
    <property type="entry name" value="Asp/Glu/hydantoin_racemase"/>
</dbReference>
<protein>
    <recommendedName>
        <fullName evidence="2 7">Glutamate racemase</fullName>
        <ecNumber evidence="2 7">5.1.1.3</ecNumber>
    </recommendedName>
</protein>
<dbReference type="PANTHER" id="PTHR21198">
    <property type="entry name" value="GLUTAMATE RACEMASE"/>
    <property type="match status" value="1"/>
</dbReference>
<dbReference type="EC" id="5.1.1.3" evidence="2 7"/>
<evidence type="ECO:0000313" key="9">
    <source>
        <dbReference type="Proteomes" id="UP000000442"/>
    </source>
</evidence>
<name>C0QHS8_DESAH</name>
<feature type="binding site" evidence="7">
    <location>
        <begin position="91"/>
        <end position="92"/>
    </location>
    <ligand>
        <name>substrate</name>
    </ligand>
</feature>
<gene>
    <name evidence="7 8" type="primary">murI</name>
    <name evidence="8" type="ordered locus">HRM2_05220</name>
</gene>
<keyword evidence="4 7" id="KW-0573">Peptidoglycan synthesis</keyword>
<evidence type="ECO:0000256" key="4">
    <source>
        <dbReference type="ARBA" id="ARBA00022984"/>
    </source>
</evidence>
<dbReference type="FunFam" id="3.40.50.1860:FF:000001">
    <property type="entry name" value="Glutamate racemase"/>
    <property type="match status" value="1"/>
</dbReference>
<dbReference type="PROSITE" id="PS00923">
    <property type="entry name" value="ASP_GLU_RACEMASE_1"/>
    <property type="match status" value="1"/>
</dbReference>
<evidence type="ECO:0000256" key="5">
    <source>
        <dbReference type="ARBA" id="ARBA00023235"/>
    </source>
</evidence>
<keyword evidence="6 7" id="KW-0961">Cell wall biogenesis/degradation</keyword>
<dbReference type="InterPro" id="IPR018187">
    <property type="entry name" value="Asp/Glu_racemase_AS_1"/>
</dbReference>
<dbReference type="OrthoDB" id="9801055at2"/>
<feature type="binding site" evidence="7">
    <location>
        <begin position="27"/>
        <end position="28"/>
    </location>
    <ligand>
        <name>substrate</name>
    </ligand>
</feature>
<dbReference type="InterPro" id="IPR001920">
    <property type="entry name" value="Asp/Glu_race"/>
</dbReference>